<feature type="repeat" description="RCC1" evidence="3">
    <location>
        <begin position="241"/>
        <end position="293"/>
    </location>
</feature>
<dbReference type="Pfam" id="PF00069">
    <property type="entry name" value="Pkinase"/>
    <property type="match status" value="1"/>
</dbReference>
<dbReference type="InterPro" id="IPR011009">
    <property type="entry name" value="Kinase-like_dom_sf"/>
</dbReference>
<evidence type="ECO:0000259" key="7">
    <source>
        <dbReference type="PROSITE" id="PS50011"/>
    </source>
</evidence>
<comment type="caution">
    <text evidence="8">The sequence shown here is derived from an EMBL/GenBank/DDBJ whole genome shotgun (WGS) entry which is preliminary data.</text>
</comment>
<keyword evidence="2 4" id="KW-0067">ATP-binding</keyword>
<organism evidence="8 9">
    <name type="scientific">Tritrichomonas musculus</name>
    <dbReference type="NCBI Taxonomy" id="1915356"/>
    <lineage>
        <taxon>Eukaryota</taxon>
        <taxon>Metamonada</taxon>
        <taxon>Parabasalia</taxon>
        <taxon>Tritrichomonadida</taxon>
        <taxon>Tritrichomonadidae</taxon>
        <taxon>Tritrichomonas</taxon>
    </lineage>
</organism>
<evidence type="ECO:0000256" key="4">
    <source>
        <dbReference type="PROSITE-ProRule" id="PRU10141"/>
    </source>
</evidence>
<dbReference type="InterPro" id="IPR017441">
    <property type="entry name" value="Protein_kinase_ATP_BS"/>
</dbReference>
<dbReference type="InterPro" id="IPR050167">
    <property type="entry name" value="Ser_Thr_protein_kinase"/>
</dbReference>
<dbReference type="PROSITE" id="PS50011">
    <property type="entry name" value="PROTEIN_KINASE_DOM"/>
    <property type="match status" value="1"/>
</dbReference>
<gene>
    <name evidence="8" type="ORF">M9Y10_018285</name>
</gene>
<reference evidence="8 9" key="1">
    <citation type="submission" date="2024-04" db="EMBL/GenBank/DDBJ databases">
        <title>Tritrichomonas musculus Genome.</title>
        <authorList>
            <person name="Alves-Ferreira E."/>
            <person name="Grigg M."/>
            <person name="Lorenzi H."/>
            <person name="Galac M."/>
        </authorList>
    </citation>
    <scope>NUCLEOTIDE SEQUENCE [LARGE SCALE GENOMIC DNA]</scope>
    <source>
        <strain evidence="8 9">EAF2021</strain>
    </source>
</reference>
<dbReference type="SUPFAM" id="SSF56112">
    <property type="entry name" value="Protein kinase-like (PK-like)"/>
    <property type="match status" value="1"/>
</dbReference>
<dbReference type="PROSITE" id="PS50012">
    <property type="entry name" value="RCC1_3"/>
    <property type="match status" value="1"/>
</dbReference>
<feature type="coiled-coil region" evidence="5">
    <location>
        <begin position="380"/>
        <end position="449"/>
    </location>
</feature>
<dbReference type="PROSITE" id="PS00108">
    <property type="entry name" value="PROTEIN_KINASE_ST"/>
    <property type="match status" value="1"/>
</dbReference>
<evidence type="ECO:0000256" key="3">
    <source>
        <dbReference type="PROSITE-ProRule" id="PRU00235"/>
    </source>
</evidence>
<evidence type="ECO:0000256" key="6">
    <source>
        <dbReference type="SAM" id="MobiDB-lite"/>
    </source>
</evidence>
<evidence type="ECO:0000313" key="8">
    <source>
        <dbReference type="EMBL" id="KAK8850165.1"/>
    </source>
</evidence>
<name>A0ABR2HN70_9EUKA</name>
<accession>A0ABR2HN70</accession>
<feature type="region of interest" description="Disordered" evidence="6">
    <location>
        <begin position="347"/>
        <end position="377"/>
    </location>
</feature>
<dbReference type="PROSITE" id="PS00107">
    <property type="entry name" value="PROTEIN_KINASE_ATP"/>
    <property type="match status" value="1"/>
</dbReference>
<evidence type="ECO:0000256" key="1">
    <source>
        <dbReference type="ARBA" id="ARBA00022741"/>
    </source>
</evidence>
<dbReference type="EMBL" id="JAPFFF010000024">
    <property type="protein sequence ID" value="KAK8850165.1"/>
    <property type="molecule type" value="Genomic_DNA"/>
</dbReference>
<keyword evidence="5" id="KW-0175">Coiled coil</keyword>
<feature type="binding site" evidence="4">
    <location>
        <position position="494"/>
    </location>
    <ligand>
        <name>ATP</name>
        <dbReference type="ChEBI" id="CHEBI:30616"/>
    </ligand>
</feature>
<evidence type="ECO:0000256" key="5">
    <source>
        <dbReference type="SAM" id="Coils"/>
    </source>
</evidence>
<dbReference type="Gene3D" id="1.10.510.10">
    <property type="entry name" value="Transferase(Phosphotransferase) domain 1"/>
    <property type="match status" value="1"/>
</dbReference>
<feature type="domain" description="Protein kinase" evidence="7">
    <location>
        <begin position="468"/>
        <end position="733"/>
    </location>
</feature>
<dbReference type="Proteomes" id="UP001470230">
    <property type="component" value="Unassembled WGS sequence"/>
</dbReference>
<sequence length="734" mass="81657">MIVCGNNDDYRLSGSLNNRTGNPESIRPFCQSSLEVSSLLSFSTYHHSVWITKNGEAFAVGSNEDGIISSTMPKIKFGKDTKINLKYKNGQPCNFISAVNGNHYTLYLVSGETSNDTPQLILAYSDEKTIFLNIGKRSPVSLFGGNKISAVIDTEGSVIIITRSVFNSPASELEVLNLPDNEKAVKAACCDQCVIVLSESGNVFECSLKAKKMTFVKVNELSNIKEISGTHEHFLAITNDGRVFARGSNEFNKLGFPESIENVNEFKVIESLRKYNVVEASAGYFDSMFITAEGQIIGCGWNAFGELMLKSGNKSSVYPPEEASIASGGTFCISGIHTSVAFVDVEPPPNTPNRKITKFSASTTPRKDKKKMVKTSTDEISKLRKSLELKDKEINSLKEENSSLKKESSSLKKRVEASQKHINEIEAENKKLKIKLKEKEKEEEKKVTNGSKKGSSLDMLDIDTLDKMKKIKSLGRGATSEVFEVTRETRFALKVYYPEIVCDENDDEEEEEKIIVNANNMRKFLLEYESINQLDHANIVKAFGISFGDAKHPPAILLEYCVSNLKKKIKKLTNSERICAIVDISSAMRTVHSVGIIHRDLKLENILLDENNKIKVSDFGLCTLMTVDNESKSRTQMTGTLKYMAPELLQERSDYNEKVDIYSFGVVVYLILTKGEFPKIGFADVIADKKADIPGTISEFSKSLINKCWSFKASDRPSFAEICDILKGNESKLI</sequence>
<dbReference type="InterPro" id="IPR000408">
    <property type="entry name" value="Reg_chr_condens"/>
</dbReference>
<dbReference type="Gene3D" id="2.130.10.30">
    <property type="entry name" value="Regulator of chromosome condensation 1/beta-lactamase-inhibitor protein II"/>
    <property type="match status" value="2"/>
</dbReference>
<proteinExistence type="predicted"/>
<dbReference type="PANTHER" id="PTHR23257:SF958">
    <property type="entry name" value="SERINE_THREONINE-PROTEIN KINASE WNK4"/>
    <property type="match status" value="1"/>
</dbReference>
<dbReference type="Gene3D" id="3.30.200.20">
    <property type="entry name" value="Phosphorylase Kinase, domain 1"/>
    <property type="match status" value="1"/>
</dbReference>
<evidence type="ECO:0000256" key="2">
    <source>
        <dbReference type="ARBA" id="ARBA00022840"/>
    </source>
</evidence>
<dbReference type="SUPFAM" id="SSF50985">
    <property type="entry name" value="RCC1/BLIP-II"/>
    <property type="match status" value="2"/>
</dbReference>
<keyword evidence="1 4" id="KW-0547">Nucleotide-binding</keyword>
<dbReference type="InterPro" id="IPR008271">
    <property type="entry name" value="Ser/Thr_kinase_AS"/>
</dbReference>
<evidence type="ECO:0000313" key="9">
    <source>
        <dbReference type="Proteomes" id="UP001470230"/>
    </source>
</evidence>
<keyword evidence="9" id="KW-1185">Reference proteome</keyword>
<dbReference type="InterPro" id="IPR009091">
    <property type="entry name" value="RCC1/BLIP-II"/>
</dbReference>
<dbReference type="PANTHER" id="PTHR23257">
    <property type="entry name" value="SERINE-THREONINE PROTEIN KINASE"/>
    <property type="match status" value="1"/>
</dbReference>
<dbReference type="SMART" id="SM00220">
    <property type="entry name" value="S_TKc"/>
    <property type="match status" value="1"/>
</dbReference>
<protein>
    <recommendedName>
        <fullName evidence="7">Protein kinase domain-containing protein</fullName>
    </recommendedName>
</protein>
<dbReference type="InterPro" id="IPR000719">
    <property type="entry name" value="Prot_kinase_dom"/>
</dbReference>